<evidence type="ECO:0000259" key="3">
    <source>
        <dbReference type="Pfam" id="PF01557"/>
    </source>
</evidence>
<organism evidence="4 5">
    <name type="scientific">Nocardia vinacea</name>
    <dbReference type="NCBI Taxonomy" id="96468"/>
    <lineage>
        <taxon>Bacteria</taxon>
        <taxon>Bacillati</taxon>
        <taxon>Actinomycetota</taxon>
        <taxon>Actinomycetes</taxon>
        <taxon>Mycobacteriales</taxon>
        <taxon>Nocardiaceae</taxon>
        <taxon>Nocardia</taxon>
    </lineage>
</organism>
<evidence type="ECO:0000256" key="2">
    <source>
        <dbReference type="ARBA" id="ARBA00022723"/>
    </source>
</evidence>
<dbReference type="InterPro" id="IPR011234">
    <property type="entry name" value="Fumarylacetoacetase-like_C"/>
</dbReference>
<evidence type="ECO:0000256" key="1">
    <source>
        <dbReference type="ARBA" id="ARBA00010211"/>
    </source>
</evidence>
<dbReference type="EMBL" id="CP109441">
    <property type="protein sequence ID" value="WUV51313.1"/>
    <property type="molecule type" value="Genomic_DNA"/>
</dbReference>
<keyword evidence="4" id="KW-0378">Hydrolase</keyword>
<dbReference type="Pfam" id="PF01557">
    <property type="entry name" value="FAA_hydrolase"/>
    <property type="match status" value="1"/>
</dbReference>
<dbReference type="Proteomes" id="UP001432062">
    <property type="component" value="Chromosome"/>
</dbReference>
<keyword evidence="5" id="KW-1185">Reference proteome</keyword>
<keyword evidence="2" id="KW-0479">Metal-binding</keyword>
<dbReference type="PANTHER" id="PTHR42796">
    <property type="entry name" value="FUMARYLACETOACETATE HYDROLASE DOMAIN-CONTAINING PROTEIN 2A-RELATED"/>
    <property type="match status" value="1"/>
</dbReference>
<protein>
    <submittedName>
        <fullName evidence="4">Fumarylacetoacetate hydrolase family protein</fullName>
    </submittedName>
</protein>
<sequence>MRLASVRNRATIVAESEAGVVLGVDVARVSNGRFGPDLPELYDDWDEFRDWAESVDAARGEPIDLAAFDNPAPRPRQVFAIGLNYLNHAAEAGLDAARDVVPPTFTKYPTSLASPFAPLTLPSEKVDWEVELVVVIGRRAERVAATDAWSYVAGVAVGQDYSERDVQMAGPVPQFSLAKSFPGFSPIGPWVVTPDELSDRDDLELVCEINGEQVQKGRTSAMVWPVADLIASLSGVCPLLPGDVIFTGTPAGVGMARSPQRFLSPGDVVVSRVEGIGEIQQECVRARA</sequence>
<dbReference type="Gene3D" id="3.90.850.10">
    <property type="entry name" value="Fumarylacetoacetase-like, C-terminal domain"/>
    <property type="match status" value="1"/>
</dbReference>
<name>A0ABZ1Z6Y2_9NOCA</name>
<feature type="domain" description="Fumarylacetoacetase-like C-terminal" evidence="3">
    <location>
        <begin position="78"/>
        <end position="281"/>
    </location>
</feature>
<dbReference type="GO" id="GO:0016787">
    <property type="term" value="F:hydrolase activity"/>
    <property type="evidence" value="ECO:0007669"/>
    <property type="project" value="UniProtKB-KW"/>
</dbReference>
<dbReference type="InterPro" id="IPR036663">
    <property type="entry name" value="Fumarylacetoacetase_C_sf"/>
</dbReference>
<gene>
    <name evidence="4" type="ORF">OG563_33740</name>
</gene>
<dbReference type="SUPFAM" id="SSF56529">
    <property type="entry name" value="FAH"/>
    <property type="match status" value="1"/>
</dbReference>
<proteinExistence type="inferred from homology"/>
<dbReference type="PANTHER" id="PTHR42796:SF4">
    <property type="entry name" value="FUMARYLACETOACETATE HYDROLASE DOMAIN-CONTAINING PROTEIN 2A"/>
    <property type="match status" value="1"/>
</dbReference>
<evidence type="ECO:0000313" key="4">
    <source>
        <dbReference type="EMBL" id="WUV51313.1"/>
    </source>
</evidence>
<dbReference type="InterPro" id="IPR051121">
    <property type="entry name" value="FAH"/>
</dbReference>
<reference evidence="4" key="1">
    <citation type="submission" date="2022-10" db="EMBL/GenBank/DDBJ databases">
        <title>The complete genomes of actinobacterial strains from the NBC collection.</title>
        <authorList>
            <person name="Joergensen T.S."/>
            <person name="Alvarez Arevalo M."/>
            <person name="Sterndorff E.B."/>
            <person name="Faurdal D."/>
            <person name="Vuksanovic O."/>
            <person name="Mourched A.-S."/>
            <person name="Charusanti P."/>
            <person name="Shaw S."/>
            <person name="Blin K."/>
            <person name="Weber T."/>
        </authorList>
    </citation>
    <scope>NUCLEOTIDE SEQUENCE</scope>
    <source>
        <strain evidence="4">NBC_01482</strain>
    </source>
</reference>
<accession>A0ABZ1Z6Y2</accession>
<comment type="similarity">
    <text evidence="1">Belongs to the FAH family.</text>
</comment>
<evidence type="ECO:0000313" key="5">
    <source>
        <dbReference type="Proteomes" id="UP001432062"/>
    </source>
</evidence>